<dbReference type="KEGG" id="ncv:NCAV_0768"/>
<dbReference type="AlphaFoldDB" id="A0A2K5AQS4"/>
<organism evidence="1 2">
    <name type="scientific">Candidatus Nitrosocaldus cavascurensis</name>
    <dbReference type="NCBI Taxonomy" id="2058097"/>
    <lineage>
        <taxon>Archaea</taxon>
        <taxon>Nitrososphaerota</taxon>
        <taxon>Nitrososphaeria</taxon>
        <taxon>Candidatus Nitrosocaldales</taxon>
        <taxon>Candidatus Nitrosocaldaceae</taxon>
        <taxon>Candidatus Nitrosocaldus</taxon>
    </lineage>
</organism>
<gene>
    <name evidence="1" type="ORF">NCAV_0768</name>
</gene>
<name>A0A2K5AQS4_9ARCH</name>
<protein>
    <submittedName>
        <fullName evidence="1">Uncharacterized protein</fullName>
    </submittedName>
</protein>
<evidence type="ECO:0000313" key="2">
    <source>
        <dbReference type="Proteomes" id="UP000236248"/>
    </source>
</evidence>
<dbReference type="EMBL" id="LT981265">
    <property type="protein sequence ID" value="SPC33949.1"/>
    <property type="molecule type" value="Genomic_DNA"/>
</dbReference>
<proteinExistence type="predicted"/>
<accession>A0A2K5AQS4</accession>
<dbReference type="Proteomes" id="UP000236248">
    <property type="component" value="Chromosome NCAV"/>
</dbReference>
<sequence>MDKGMDTNYKKSAYNSNNIIKIATILQKSLNNGKCSSTEMREVSRYIMQYTRANLEDCIKGLDEIIRNSKDDRLGDVQSTLQRILHDVKGIARAYEHVIAENGSVDKAILAALINIDNEMTSNLKLLNNHIASIKGTEINENEIKELSFLAGEIELNIKERGELIKKLELKGQL</sequence>
<evidence type="ECO:0000313" key="1">
    <source>
        <dbReference type="EMBL" id="SPC33949.1"/>
    </source>
</evidence>
<keyword evidence="2" id="KW-1185">Reference proteome</keyword>
<reference evidence="2" key="1">
    <citation type="submission" date="2018-01" db="EMBL/GenBank/DDBJ databases">
        <authorList>
            <person name="Kerou L M."/>
        </authorList>
    </citation>
    <scope>NUCLEOTIDE SEQUENCE [LARGE SCALE GENOMIC DNA]</scope>
    <source>
        <strain evidence="2">SCU2</strain>
    </source>
</reference>